<dbReference type="Pfam" id="PF13200">
    <property type="entry name" value="DUF4015"/>
    <property type="match status" value="1"/>
</dbReference>
<accession>A0A7W5FR79</accession>
<evidence type="ECO:0000313" key="4">
    <source>
        <dbReference type="Proteomes" id="UP000570361"/>
    </source>
</evidence>
<dbReference type="EMBL" id="JACHXK010000022">
    <property type="protein sequence ID" value="MBB3113774.1"/>
    <property type="molecule type" value="Genomic_DNA"/>
</dbReference>
<evidence type="ECO:0000313" key="3">
    <source>
        <dbReference type="EMBL" id="MBB3113774.1"/>
    </source>
</evidence>
<keyword evidence="4" id="KW-1185">Reference proteome</keyword>
<comment type="caution">
    <text evidence="3">The sequence shown here is derived from an EMBL/GenBank/DDBJ whole genome shotgun (WGS) entry which is preliminary data.</text>
</comment>
<feature type="signal peptide" evidence="1">
    <location>
        <begin position="1"/>
        <end position="28"/>
    </location>
</feature>
<reference evidence="3 4" key="1">
    <citation type="submission" date="2020-08" db="EMBL/GenBank/DDBJ databases">
        <title>Genomic Encyclopedia of Type Strains, Phase III (KMG-III): the genomes of soil and plant-associated and newly described type strains.</title>
        <authorList>
            <person name="Whitman W."/>
        </authorList>
    </citation>
    <scope>NUCLEOTIDE SEQUENCE [LARGE SCALE GENOMIC DNA]</scope>
    <source>
        <strain evidence="3 4">CECT 5862</strain>
    </source>
</reference>
<protein>
    <recommendedName>
        <fullName evidence="2">DUF4015 domain-containing protein</fullName>
    </recommendedName>
</protein>
<organism evidence="3 4">
    <name type="scientific">Paenibacillus phyllosphaerae</name>
    <dbReference type="NCBI Taxonomy" id="274593"/>
    <lineage>
        <taxon>Bacteria</taxon>
        <taxon>Bacillati</taxon>
        <taxon>Bacillota</taxon>
        <taxon>Bacilli</taxon>
        <taxon>Bacillales</taxon>
        <taxon>Paenibacillaceae</taxon>
        <taxon>Paenibacillus</taxon>
    </lineage>
</organism>
<evidence type="ECO:0000256" key="1">
    <source>
        <dbReference type="SAM" id="SignalP"/>
    </source>
</evidence>
<dbReference type="InterPro" id="IPR025275">
    <property type="entry name" value="DUF4015"/>
</dbReference>
<dbReference type="AlphaFoldDB" id="A0A7W5FR79"/>
<evidence type="ECO:0000259" key="2">
    <source>
        <dbReference type="Pfam" id="PF13200"/>
    </source>
</evidence>
<feature type="chain" id="PRO_5030528652" description="DUF4015 domain-containing protein" evidence="1">
    <location>
        <begin position="29"/>
        <end position="412"/>
    </location>
</feature>
<dbReference type="Proteomes" id="UP000570361">
    <property type="component" value="Unassembled WGS sequence"/>
</dbReference>
<dbReference type="Gene3D" id="3.20.20.80">
    <property type="entry name" value="Glycosidases"/>
    <property type="match status" value="1"/>
</dbReference>
<dbReference type="RefSeq" id="WP_246427977.1">
    <property type="nucleotide sequence ID" value="NZ_JACHXK010000022.1"/>
</dbReference>
<dbReference type="SUPFAM" id="SSF51445">
    <property type="entry name" value="(Trans)glycosidases"/>
    <property type="match status" value="2"/>
</dbReference>
<name>A0A7W5FR79_9BACL</name>
<gene>
    <name evidence="3" type="ORF">FHS18_005887</name>
</gene>
<dbReference type="InterPro" id="IPR017853">
    <property type="entry name" value="GH"/>
</dbReference>
<proteinExistence type="predicted"/>
<feature type="domain" description="DUF4015" evidence="2">
    <location>
        <begin position="88"/>
        <end position="408"/>
    </location>
</feature>
<keyword evidence="1" id="KW-0732">Signal</keyword>
<sequence>MHRSGTVHFSLCIFLLVAVCSGCSAVKARDESVAPEVQQSQPADILKPSVDTMVKQKQTRLARTKLKATQSNKAAVTTRPTMTQPVRGIYVSGWVAGDKKQMAKLVRLVDRTDLNTMVIDVKNDYGNVTYRSQVDEVKAIGADVNPAIPNIKGLLAQLKAKNIYTIGRVVAFKDPYYAKKRPTMALQKKTGGVWKDKQGNLWLDPYQAKVRSYNIAIAREAAELGFDEIQFDYVRFPDNGAKVNRQVRFAPTGGKNKPAIIGTFLQEARLQVHQAGAKLSADVFGLVTSSKDDMGIGQTWRSIASTVDVISPMTYPSHYSSGTYGIHNPDLSPAAIIRQAMADAKKGNATLTTIGLQPAQIRPWLQSFTATWIEPHQHYGANQIQSQINAARKQGVTQFLLWNSECKYDYRS</sequence>